<evidence type="ECO:0000313" key="1">
    <source>
        <dbReference type="EMBL" id="MFC5550948.1"/>
    </source>
</evidence>
<dbReference type="InterPro" id="IPR008727">
    <property type="entry name" value="PAAR_motif"/>
</dbReference>
<organism evidence="1 2">
    <name type="scientific">Massilia aerilata</name>
    <dbReference type="NCBI Taxonomy" id="453817"/>
    <lineage>
        <taxon>Bacteria</taxon>
        <taxon>Pseudomonadati</taxon>
        <taxon>Pseudomonadota</taxon>
        <taxon>Betaproteobacteria</taxon>
        <taxon>Burkholderiales</taxon>
        <taxon>Oxalobacteraceae</taxon>
        <taxon>Telluria group</taxon>
        <taxon>Massilia</taxon>
    </lineage>
</organism>
<dbReference type="Gene3D" id="2.60.200.60">
    <property type="match status" value="1"/>
</dbReference>
<comment type="caution">
    <text evidence="1">The sequence shown here is derived from an EMBL/GenBank/DDBJ whole genome shotgun (WGS) entry which is preliminary data.</text>
</comment>
<accession>A0ABW0S1Y3</accession>
<dbReference type="Proteomes" id="UP001596086">
    <property type="component" value="Unassembled WGS sequence"/>
</dbReference>
<proteinExistence type="predicted"/>
<gene>
    <name evidence="1" type="ORF">ACFPO9_20720</name>
</gene>
<dbReference type="EMBL" id="JBHSMZ010000016">
    <property type="protein sequence ID" value="MFC5550948.1"/>
    <property type="molecule type" value="Genomic_DNA"/>
</dbReference>
<sequence length="100" mass="10583">MKRHLITLGARTTANGVVTTASSTISINGARVALEGDEVCCHSCGATGTIRCTGPRTPERFDGRLAALENDECVCNCPTPPRLIPSQHLRYQALNDTAAS</sequence>
<evidence type="ECO:0000313" key="2">
    <source>
        <dbReference type="Proteomes" id="UP001596086"/>
    </source>
</evidence>
<keyword evidence="2" id="KW-1185">Reference proteome</keyword>
<dbReference type="RefSeq" id="WP_379774303.1">
    <property type="nucleotide sequence ID" value="NZ_JBHSMZ010000016.1"/>
</dbReference>
<name>A0ABW0S1Y3_9BURK</name>
<dbReference type="CDD" id="cd14744">
    <property type="entry name" value="PAAR_CT_2"/>
    <property type="match status" value="1"/>
</dbReference>
<dbReference type="Pfam" id="PF05488">
    <property type="entry name" value="PAAR_motif"/>
    <property type="match status" value="1"/>
</dbReference>
<protein>
    <submittedName>
        <fullName evidence="1">PAAR domain-containing protein</fullName>
    </submittedName>
</protein>
<reference evidence="2" key="1">
    <citation type="journal article" date="2019" name="Int. J. Syst. Evol. Microbiol.">
        <title>The Global Catalogue of Microorganisms (GCM) 10K type strain sequencing project: providing services to taxonomists for standard genome sequencing and annotation.</title>
        <authorList>
            <consortium name="The Broad Institute Genomics Platform"/>
            <consortium name="The Broad Institute Genome Sequencing Center for Infectious Disease"/>
            <person name="Wu L."/>
            <person name="Ma J."/>
        </authorList>
    </citation>
    <scope>NUCLEOTIDE SEQUENCE [LARGE SCALE GENOMIC DNA]</scope>
    <source>
        <strain evidence="2">CGMCC 4.5798</strain>
    </source>
</reference>